<dbReference type="Proteomes" id="UP001595957">
    <property type="component" value="Unassembled WGS sequence"/>
</dbReference>
<reference evidence="3" key="1">
    <citation type="journal article" date="2019" name="Int. J. Syst. Evol. Microbiol.">
        <title>The Global Catalogue of Microorganisms (GCM) 10K type strain sequencing project: providing services to taxonomists for standard genome sequencing and annotation.</title>
        <authorList>
            <consortium name="The Broad Institute Genomics Platform"/>
            <consortium name="The Broad Institute Genome Sequencing Center for Infectious Disease"/>
            <person name="Wu L."/>
            <person name="Ma J."/>
        </authorList>
    </citation>
    <scope>NUCLEOTIDE SEQUENCE [LARGE SCALE GENOMIC DNA]</scope>
    <source>
        <strain evidence="3">NBRC 103632</strain>
    </source>
</reference>
<organism evidence="2 3">
    <name type="scientific">Sphingobium tyrosinilyticum</name>
    <dbReference type="NCBI Taxonomy" id="2715436"/>
    <lineage>
        <taxon>Bacteria</taxon>
        <taxon>Pseudomonadati</taxon>
        <taxon>Pseudomonadota</taxon>
        <taxon>Alphaproteobacteria</taxon>
        <taxon>Sphingomonadales</taxon>
        <taxon>Sphingomonadaceae</taxon>
        <taxon>Sphingobium</taxon>
    </lineage>
</organism>
<dbReference type="Gene3D" id="3.90.226.10">
    <property type="entry name" value="2-enoyl-CoA Hydratase, Chain A, domain 1"/>
    <property type="match status" value="1"/>
</dbReference>
<evidence type="ECO:0000256" key="1">
    <source>
        <dbReference type="ARBA" id="ARBA00005254"/>
    </source>
</evidence>
<dbReference type="EMBL" id="JBHSFZ010000058">
    <property type="protein sequence ID" value="MFC4595783.1"/>
    <property type="molecule type" value="Genomic_DNA"/>
</dbReference>
<dbReference type="SUPFAM" id="SSF52096">
    <property type="entry name" value="ClpP/crotonase"/>
    <property type="match status" value="1"/>
</dbReference>
<dbReference type="PANTHER" id="PTHR43802:SF1">
    <property type="entry name" value="IP11341P-RELATED"/>
    <property type="match status" value="1"/>
</dbReference>
<evidence type="ECO:0000313" key="3">
    <source>
        <dbReference type="Proteomes" id="UP001595957"/>
    </source>
</evidence>
<proteinExistence type="inferred from homology"/>
<dbReference type="Pfam" id="PF00378">
    <property type="entry name" value="ECH_1"/>
    <property type="match status" value="1"/>
</dbReference>
<protein>
    <submittedName>
        <fullName evidence="2">Enoyl-CoA hydratase/isomerase family protein</fullName>
    </submittedName>
</protein>
<keyword evidence="3" id="KW-1185">Reference proteome</keyword>
<evidence type="ECO:0000313" key="2">
    <source>
        <dbReference type="EMBL" id="MFC4595783.1"/>
    </source>
</evidence>
<accession>A0ABV9F3N7</accession>
<sequence>MIGIGRADHPQSRRVDLIVEPPISLPALARAIRAAPQASAIVTQLLRSIDGMPFDGALTFESLAFAALQAGAEHQTWRASQRDAKRQAEAPGRIQLDRRGETLAILLDRPQSLNAIDRPMRDGLFEAFSVAAMDGSIERVTLRGAGRCFSLGADLHEFGTTSDATEAHAIRMRTLPARALVRRPGIMDVHVQGGCVGSGLELAAYARRLTAKSDAWFQLPETGMGILPGAGGCVSLSRRIGRQRAAALILSGRRITARTALTWGLIDAITDNPDD</sequence>
<name>A0ABV9F3N7_9SPHN</name>
<dbReference type="InterPro" id="IPR029045">
    <property type="entry name" value="ClpP/crotonase-like_dom_sf"/>
</dbReference>
<gene>
    <name evidence="2" type="ORF">ACFO3E_16605</name>
</gene>
<comment type="caution">
    <text evidence="2">The sequence shown here is derived from an EMBL/GenBank/DDBJ whole genome shotgun (WGS) entry which is preliminary data.</text>
</comment>
<dbReference type="InterPro" id="IPR001753">
    <property type="entry name" value="Enoyl-CoA_hydra/iso"/>
</dbReference>
<dbReference type="PANTHER" id="PTHR43802">
    <property type="entry name" value="ENOYL-COA HYDRATASE"/>
    <property type="match status" value="1"/>
</dbReference>
<dbReference type="CDD" id="cd06558">
    <property type="entry name" value="crotonase-like"/>
    <property type="match status" value="1"/>
</dbReference>
<comment type="similarity">
    <text evidence="1">Belongs to the enoyl-CoA hydratase/isomerase family.</text>
</comment>